<gene>
    <name evidence="3" type="ORF">D8I35_04275</name>
</gene>
<dbReference type="RefSeq" id="WP_122226446.1">
    <property type="nucleotide sequence ID" value="NZ_RDQO01000001.1"/>
</dbReference>
<organism evidence="3 4">
    <name type="scientific">Corticibacter populi</name>
    <dbReference type="NCBI Taxonomy" id="1550736"/>
    <lineage>
        <taxon>Bacteria</taxon>
        <taxon>Pseudomonadati</taxon>
        <taxon>Pseudomonadota</taxon>
        <taxon>Betaproteobacteria</taxon>
        <taxon>Burkholderiales</taxon>
        <taxon>Comamonadaceae</taxon>
        <taxon>Corticibacter</taxon>
    </lineage>
</organism>
<feature type="signal peptide" evidence="2">
    <location>
        <begin position="1"/>
        <end position="30"/>
    </location>
</feature>
<protein>
    <recommendedName>
        <fullName evidence="5">Lipoprotein SmpA/OmlA domain-containing protein</fullName>
    </recommendedName>
</protein>
<dbReference type="Proteomes" id="UP000278006">
    <property type="component" value="Unassembled WGS sequence"/>
</dbReference>
<dbReference type="AlphaFoldDB" id="A0A3M6QZI3"/>
<dbReference type="OrthoDB" id="8962020at2"/>
<dbReference type="PROSITE" id="PS51257">
    <property type="entry name" value="PROKAR_LIPOPROTEIN"/>
    <property type="match status" value="1"/>
</dbReference>
<comment type="caution">
    <text evidence="3">The sequence shown here is derived from an EMBL/GenBank/DDBJ whole genome shotgun (WGS) entry which is preliminary data.</text>
</comment>
<keyword evidence="2" id="KW-0732">Signal</keyword>
<reference evidence="3 4" key="1">
    <citation type="submission" date="2018-10" db="EMBL/GenBank/DDBJ databases">
        <title>Draft genome of Cortibacter populi DSM10536.</title>
        <authorList>
            <person name="Bernier A.-M."/>
            <person name="Bernard K."/>
        </authorList>
    </citation>
    <scope>NUCLEOTIDE SEQUENCE [LARGE SCALE GENOMIC DNA]</scope>
    <source>
        <strain evidence="3 4">DSM 105136</strain>
    </source>
</reference>
<evidence type="ECO:0000313" key="4">
    <source>
        <dbReference type="Proteomes" id="UP000278006"/>
    </source>
</evidence>
<evidence type="ECO:0008006" key="5">
    <source>
        <dbReference type="Google" id="ProtNLM"/>
    </source>
</evidence>
<evidence type="ECO:0000256" key="2">
    <source>
        <dbReference type="SAM" id="SignalP"/>
    </source>
</evidence>
<keyword evidence="4" id="KW-1185">Reference proteome</keyword>
<proteinExistence type="predicted"/>
<dbReference type="EMBL" id="RDQO01000001">
    <property type="protein sequence ID" value="RMX08323.1"/>
    <property type="molecule type" value="Genomic_DNA"/>
</dbReference>
<name>A0A3M6QZI3_9BURK</name>
<evidence type="ECO:0000256" key="1">
    <source>
        <dbReference type="SAM" id="MobiDB-lite"/>
    </source>
</evidence>
<feature type="region of interest" description="Disordered" evidence="1">
    <location>
        <begin position="128"/>
        <end position="148"/>
    </location>
</feature>
<accession>A0A3M6QZI3</accession>
<feature type="chain" id="PRO_5018064005" description="Lipoprotein SmpA/OmlA domain-containing protein" evidence="2">
    <location>
        <begin position="31"/>
        <end position="193"/>
    </location>
</feature>
<evidence type="ECO:0000313" key="3">
    <source>
        <dbReference type="EMBL" id="RMX08323.1"/>
    </source>
</evidence>
<sequence length="193" mass="21260">MKNAFTPRRGALLGASLLSLVLLTGCAGTAAPSVSGAGSFSQASLGSTREQVLAERGEPLAVYQVGDDWHWFYNRGQLHFDRQLLVFNAEGVLTRITPAWQRAAFERIDPQSWKSLELLQQFGPPLAQRRPQTSILGNRDEDAPNSQPVDEAARTWLYGFYEYGRYYRVGIAVSGTGAVAAPSIERDDQNITQ</sequence>